<dbReference type="GO" id="GO:0004040">
    <property type="term" value="F:amidase activity"/>
    <property type="evidence" value="ECO:0007669"/>
    <property type="project" value="InterPro"/>
</dbReference>
<dbReference type="GO" id="GO:0016798">
    <property type="term" value="F:hydrolase activity, acting on glycosyl bonds"/>
    <property type="evidence" value="ECO:0007669"/>
    <property type="project" value="UniProtKB-KW"/>
</dbReference>
<dbReference type="GO" id="GO:0044780">
    <property type="term" value="P:bacterial-type flagellum assembly"/>
    <property type="evidence" value="ECO:0007669"/>
    <property type="project" value="InterPro"/>
</dbReference>
<evidence type="ECO:0000256" key="7">
    <source>
        <dbReference type="ARBA" id="ARBA00022801"/>
    </source>
</evidence>
<keyword evidence="14" id="KW-1185">Reference proteome</keyword>
<dbReference type="EMBL" id="PVLR01000030">
    <property type="protein sequence ID" value="PRD68441.1"/>
    <property type="molecule type" value="Genomic_DNA"/>
</dbReference>
<comment type="function">
    <text evidence="1">Flagellum-specific muramidase which hydrolyzes the peptidoglycan layer to assemble the rod structure in the periplasmic space.</text>
</comment>
<keyword evidence="13" id="KW-0969">Cilium</keyword>
<evidence type="ECO:0000256" key="10">
    <source>
        <dbReference type="ARBA" id="ARBA00030835"/>
    </source>
</evidence>
<gene>
    <name evidence="13" type="primary">flgJ</name>
    <name evidence="13" type="ORF">C6P61_11160</name>
</gene>
<dbReference type="FunFam" id="2.10.70.40:FF:000001">
    <property type="entry name" value="Flagellar assembly peptidoglycan hydrolase FlgJ"/>
    <property type="match status" value="1"/>
</dbReference>
<evidence type="ECO:0000313" key="13">
    <source>
        <dbReference type="EMBL" id="PRD68441.1"/>
    </source>
</evidence>
<comment type="similarity">
    <text evidence="4">In the C-terminal section; belongs to the glycosyl hydrolase 73 family.</text>
</comment>
<protein>
    <recommendedName>
        <fullName evidence="5">Peptidoglycan hydrolase FlgJ</fullName>
    </recommendedName>
    <alternativeName>
        <fullName evidence="10">Muramidase FlgJ</fullName>
    </alternativeName>
</protein>
<evidence type="ECO:0000256" key="2">
    <source>
        <dbReference type="ARBA" id="ARBA00004418"/>
    </source>
</evidence>
<comment type="caution">
    <text evidence="13">The sequence shown here is derived from an EMBL/GenBank/DDBJ whole genome shotgun (WGS) entry which is preliminary data.</text>
</comment>
<dbReference type="Proteomes" id="UP000238326">
    <property type="component" value="Unassembled WGS sequence"/>
</dbReference>
<dbReference type="Gene3D" id="2.10.70.40">
    <property type="entry name" value="peptidoglycan hydrolase"/>
    <property type="match status" value="1"/>
</dbReference>
<comment type="subcellular location">
    <subcellularLocation>
        <location evidence="2">Periplasm</location>
    </subcellularLocation>
</comment>
<reference evidence="13 14" key="1">
    <citation type="submission" date="2018-03" db="EMBL/GenBank/DDBJ databases">
        <title>Comparative genomics illustrates the genes involved in a hyperalkaliphilic mechanisms of Serpentinomonas isolated from highly-alkaline calcium-rich serpentinized springs.</title>
        <authorList>
            <person name="Suzuki S."/>
            <person name="Ishii S."/>
            <person name="Walworth N."/>
            <person name="Bird L."/>
            <person name="Kuenen J.G."/>
            <person name="Nealson K.H."/>
        </authorList>
    </citation>
    <scope>NUCLEOTIDE SEQUENCE [LARGE SCALE GENOMIC DNA]</scope>
    <source>
        <strain evidence="13 14">83</strain>
    </source>
</reference>
<evidence type="ECO:0000256" key="3">
    <source>
        <dbReference type="ARBA" id="ARBA00006880"/>
    </source>
</evidence>
<dbReference type="OrthoDB" id="289937at2"/>
<proteinExistence type="inferred from homology"/>
<dbReference type="GO" id="GO:0071555">
    <property type="term" value="P:cell wall organization"/>
    <property type="evidence" value="ECO:0007669"/>
    <property type="project" value="UniProtKB-KW"/>
</dbReference>
<keyword evidence="6" id="KW-0574">Periplasm</keyword>
<dbReference type="PANTHER" id="PTHR33308:SF9">
    <property type="entry name" value="PEPTIDOGLYCAN HYDROLASE FLGJ"/>
    <property type="match status" value="1"/>
</dbReference>
<dbReference type="Pfam" id="PF01832">
    <property type="entry name" value="Glucosaminidase"/>
    <property type="match status" value="1"/>
</dbReference>
<dbReference type="RefSeq" id="WP_105730009.1">
    <property type="nucleotide sequence ID" value="NZ_DAIPCI010000007.1"/>
</dbReference>
<accession>A0A2S9KDA7</accession>
<keyword evidence="8" id="KW-0326">Glycosidase</keyword>
<evidence type="ECO:0000256" key="11">
    <source>
        <dbReference type="SAM" id="MobiDB-lite"/>
    </source>
</evidence>
<dbReference type="SMART" id="SM00047">
    <property type="entry name" value="LYZ2"/>
    <property type="match status" value="1"/>
</dbReference>
<evidence type="ECO:0000256" key="6">
    <source>
        <dbReference type="ARBA" id="ARBA00022764"/>
    </source>
</evidence>
<dbReference type="InterPro" id="IPR013377">
    <property type="entry name" value="FlgJ"/>
</dbReference>
<name>A0A2S9KDA7_9BURK</name>
<keyword evidence="13" id="KW-0282">Flagellum</keyword>
<evidence type="ECO:0000256" key="1">
    <source>
        <dbReference type="ARBA" id="ARBA00002954"/>
    </source>
</evidence>
<dbReference type="NCBIfam" id="TIGR02541">
    <property type="entry name" value="flagell_FlgJ"/>
    <property type="match status" value="1"/>
</dbReference>
<organism evidence="13 14">
    <name type="scientific">Malikia spinosa</name>
    <dbReference type="NCBI Taxonomy" id="86180"/>
    <lineage>
        <taxon>Bacteria</taxon>
        <taxon>Pseudomonadati</taxon>
        <taxon>Pseudomonadota</taxon>
        <taxon>Betaproteobacteria</taxon>
        <taxon>Burkholderiales</taxon>
        <taxon>Comamonadaceae</taxon>
        <taxon>Malikia</taxon>
    </lineage>
</organism>
<keyword evidence="9" id="KW-0961">Cell wall biogenesis/degradation</keyword>
<keyword evidence="7 13" id="KW-0378">Hydrolase</keyword>
<dbReference type="Pfam" id="PF10135">
    <property type="entry name" value="Rod-binding"/>
    <property type="match status" value="1"/>
</dbReference>
<dbReference type="GO" id="GO:0071973">
    <property type="term" value="P:bacterial-type flagellum-dependent cell motility"/>
    <property type="evidence" value="ECO:0007669"/>
    <property type="project" value="TreeGrafter"/>
</dbReference>
<dbReference type="AlphaFoldDB" id="A0A2S9KDA7"/>
<dbReference type="PANTHER" id="PTHR33308">
    <property type="entry name" value="PEPTIDOGLYCAN HYDROLASE FLGJ"/>
    <property type="match status" value="1"/>
</dbReference>
<evidence type="ECO:0000256" key="5">
    <source>
        <dbReference type="ARBA" id="ARBA00013433"/>
    </source>
</evidence>
<evidence type="ECO:0000256" key="8">
    <source>
        <dbReference type="ARBA" id="ARBA00023295"/>
    </source>
</evidence>
<dbReference type="PRINTS" id="PR01002">
    <property type="entry name" value="FLGFLGJ"/>
</dbReference>
<feature type="domain" description="Mannosyl-glycoprotein endo-beta-N-acetylglucosamidase-like" evidence="12">
    <location>
        <begin position="164"/>
        <end position="319"/>
    </location>
</feature>
<evidence type="ECO:0000256" key="4">
    <source>
        <dbReference type="ARBA" id="ARBA00007974"/>
    </source>
</evidence>
<feature type="region of interest" description="Disordered" evidence="11">
    <location>
        <begin position="105"/>
        <end position="137"/>
    </location>
</feature>
<comment type="similarity">
    <text evidence="3">In the N-terminal section; belongs to the FlgJ family.</text>
</comment>
<feature type="compositionally biased region" description="Low complexity" evidence="11">
    <location>
        <begin position="107"/>
        <end position="130"/>
    </location>
</feature>
<dbReference type="InterPro" id="IPR002901">
    <property type="entry name" value="MGlyc_endo_b_GlcNAc-like_dom"/>
</dbReference>
<dbReference type="Gene3D" id="1.10.530.10">
    <property type="match status" value="1"/>
</dbReference>
<evidence type="ECO:0000259" key="12">
    <source>
        <dbReference type="SMART" id="SM00047"/>
    </source>
</evidence>
<keyword evidence="13" id="KW-0966">Cell projection</keyword>
<evidence type="ECO:0000313" key="14">
    <source>
        <dbReference type="Proteomes" id="UP000238326"/>
    </source>
</evidence>
<sequence length="320" mass="33349">MSLKPLNDPNSLALDVQGLNSLRQSAKQNSPEALKASAQQFEGLFINMMLKSMRQATAAAGQEQSQDSQLYTSMLDQQLSQTMAQRGIGLADMMLRQMQRQPGALSGANAAGANPAGGAAAVPGQQPGVGSPSASTGTTVDANASAVGAAAAAKRPLRSASAPASGVVARVQSFLQGVGQHAEQASQRTGLPSSFIVGQAALESGWGRRQIKMSDGSTSHNLFGIKAGPSWKGKVAEVVTTEYVGGVAQRKVAKFRAYDSYAEAFNDYASMLLKNPRYQSVLASGQTVAGFAQGMQKAGYATDPAYADKLARVIRRTMST</sequence>
<dbReference type="InterPro" id="IPR019301">
    <property type="entry name" value="Flagellar_prot_FlgJ_N"/>
</dbReference>
<dbReference type="InterPro" id="IPR051056">
    <property type="entry name" value="Glycosyl_Hydrolase_73"/>
</dbReference>
<evidence type="ECO:0000256" key="9">
    <source>
        <dbReference type="ARBA" id="ARBA00023316"/>
    </source>
</evidence>
<dbReference type="GO" id="GO:0042597">
    <property type="term" value="C:periplasmic space"/>
    <property type="evidence" value="ECO:0007669"/>
    <property type="project" value="UniProtKB-SubCell"/>
</dbReference>